<dbReference type="Pfam" id="PF10754">
    <property type="entry name" value="DUF2569"/>
    <property type="match status" value="1"/>
</dbReference>
<evidence type="ECO:0000313" key="3">
    <source>
        <dbReference type="Proteomes" id="UP000578622"/>
    </source>
</evidence>
<name>A0ABR6AS69_9HYPH</name>
<proteinExistence type="predicted"/>
<comment type="caution">
    <text evidence="2">The sequence shown here is derived from an EMBL/GenBank/DDBJ whole genome shotgun (WGS) entry which is preliminary data.</text>
</comment>
<evidence type="ECO:0000313" key="2">
    <source>
        <dbReference type="EMBL" id="MBA8852096.1"/>
    </source>
</evidence>
<gene>
    <name evidence="2" type="ORF">FHW20_003050</name>
</gene>
<feature type="transmembrane region" description="Helical" evidence="1">
    <location>
        <begin position="54"/>
        <end position="73"/>
    </location>
</feature>
<organism evidence="2 3">
    <name type="scientific">Brucella intermedia</name>
    <dbReference type="NCBI Taxonomy" id="94625"/>
    <lineage>
        <taxon>Bacteria</taxon>
        <taxon>Pseudomonadati</taxon>
        <taxon>Pseudomonadota</taxon>
        <taxon>Alphaproteobacteria</taxon>
        <taxon>Hyphomicrobiales</taxon>
        <taxon>Brucellaceae</taxon>
        <taxon>Brucella/Ochrobactrum group</taxon>
        <taxon>Brucella</taxon>
    </lineage>
</organism>
<keyword evidence="1" id="KW-0472">Membrane</keyword>
<feature type="transmembrane region" description="Helical" evidence="1">
    <location>
        <begin position="85"/>
        <end position="104"/>
    </location>
</feature>
<keyword evidence="3" id="KW-1185">Reference proteome</keyword>
<sequence length="159" mass="18120">MSDEVTEHIPIGGGLLLLLLGIIINLLVSAYMIYIYIKISYIMNIGFGTQSLNLSYHILINIIFFIGSLYALYANYYYLKSFRYFMVLFLFASGILNMLPTLFAEPATAAESDASGFVLLLSWLPAIIWVPYLLYSARPKRTYVYDKSNNPWLSKSRQA</sequence>
<evidence type="ECO:0008006" key="4">
    <source>
        <dbReference type="Google" id="ProtNLM"/>
    </source>
</evidence>
<keyword evidence="1" id="KW-1133">Transmembrane helix</keyword>
<keyword evidence="1" id="KW-0812">Transmembrane</keyword>
<dbReference type="InterPro" id="IPR019690">
    <property type="entry name" value="DUF2569"/>
</dbReference>
<evidence type="ECO:0000256" key="1">
    <source>
        <dbReference type="SAM" id="Phobius"/>
    </source>
</evidence>
<dbReference type="Proteomes" id="UP000578622">
    <property type="component" value="Unassembled WGS sequence"/>
</dbReference>
<feature type="transmembrane region" description="Helical" evidence="1">
    <location>
        <begin position="116"/>
        <end position="135"/>
    </location>
</feature>
<feature type="transmembrane region" description="Helical" evidence="1">
    <location>
        <begin position="12"/>
        <end position="34"/>
    </location>
</feature>
<protein>
    <recommendedName>
        <fullName evidence="4">DUF2569 domain-containing protein</fullName>
    </recommendedName>
</protein>
<dbReference type="RefSeq" id="WP_006466147.1">
    <property type="nucleotide sequence ID" value="NZ_CADEAS010000001.1"/>
</dbReference>
<dbReference type="GeneID" id="57306439"/>
<reference evidence="2 3" key="1">
    <citation type="submission" date="2020-07" db="EMBL/GenBank/DDBJ databases">
        <title>Genomic Encyclopedia of Type Strains, Phase IV (KMG-V): Genome sequencing to study the core and pangenomes of soil and plant-associated prokaryotes.</title>
        <authorList>
            <person name="Whitman W."/>
        </authorList>
    </citation>
    <scope>NUCLEOTIDE SEQUENCE [LARGE SCALE GENOMIC DNA]</scope>
    <source>
        <strain evidence="2 3">RH4WT92</strain>
    </source>
</reference>
<dbReference type="EMBL" id="JACGXG010000003">
    <property type="protein sequence ID" value="MBA8852096.1"/>
    <property type="molecule type" value="Genomic_DNA"/>
</dbReference>
<accession>A0ABR6AS69</accession>